<dbReference type="EMBL" id="JACHNU010000001">
    <property type="protein sequence ID" value="MBB4661099.1"/>
    <property type="molecule type" value="Genomic_DNA"/>
</dbReference>
<keyword evidence="2" id="KW-1185">Reference proteome</keyword>
<dbReference type="RefSeq" id="WP_183338973.1">
    <property type="nucleotide sequence ID" value="NZ_JACHNU010000001.1"/>
</dbReference>
<accession>A0A840I862</accession>
<dbReference type="Proteomes" id="UP000585272">
    <property type="component" value="Unassembled WGS sequence"/>
</dbReference>
<gene>
    <name evidence="1" type="ORF">BDZ31_000672</name>
</gene>
<name>A0A840I862_9ACTN</name>
<organism evidence="1 2">
    <name type="scientific">Conexibacter arvalis</name>
    <dbReference type="NCBI Taxonomy" id="912552"/>
    <lineage>
        <taxon>Bacteria</taxon>
        <taxon>Bacillati</taxon>
        <taxon>Actinomycetota</taxon>
        <taxon>Thermoleophilia</taxon>
        <taxon>Solirubrobacterales</taxon>
        <taxon>Conexibacteraceae</taxon>
        <taxon>Conexibacter</taxon>
    </lineage>
</organism>
<reference evidence="1 2" key="1">
    <citation type="submission" date="2020-08" db="EMBL/GenBank/DDBJ databases">
        <title>Genomic Encyclopedia of Archaeal and Bacterial Type Strains, Phase II (KMG-II): from individual species to whole genera.</title>
        <authorList>
            <person name="Goeker M."/>
        </authorList>
    </citation>
    <scope>NUCLEOTIDE SEQUENCE [LARGE SCALE GENOMIC DNA]</scope>
    <source>
        <strain evidence="1 2">DSM 23288</strain>
    </source>
</reference>
<sequence>MEPTRTVKINDLRTRIARADYDVDVDAVAEAFVARMLAVHRALRRADVRELLGDLCDELGGGAAAQKPCS</sequence>
<comment type="caution">
    <text evidence="1">The sequence shown here is derived from an EMBL/GenBank/DDBJ whole genome shotgun (WGS) entry which is preliminary data.</text>
</comment>
<dbReference type="AlphaFoldDB" id="A0A840I862"/>
<evidence type="ECO:0000313" key="1">
    <source>
        <dbReference type="EMBL" id="MBB4661099.1"/>
    </source>
</evidence>
<evidence type="ECO:0000313" key="2">
    <source>
        <dbReference type="Proteomes" id="UP000585272"/>
    </source>
</evidence>
<protein>
    <submittedName>
        <fullName evidence="1">Uncharacterized protein</fullName>
    </submittedName>
</protein>
<proteinExistence type="predicted"/>